<dbReference type="AlphaFoldDB" id="A0A9P6QMJ9"/>
<name>A0A9P6QMJ9_9FUNG</name>
<reference evidence="2" key="1">
    <citation type="journal article" date="2020" name="Fungal Divers.">
        <title>Resolving the Mortierellaceae phylogeny through synthesis of multi-gene phylogenetics and phylogenomics.</title>
        <authorList>
            <person name="Vandepol N."/>
            <person name="Liber J."/>
            <person name="Desiro A."/>
            <person name="Na H."/>
            <person name="Kennedy M."/>
            <person name="Barry K."/>
            <person name="Grigoriev I.V."/>
            <person name="Miller A.N."/>
            <person name="O'Donnell K."/>
            <person name="Stajich J.E."/>
            <person name="Bonito G."/>
        </authorList>
    </citation>
    <scope>NUCLEOTIDE SEQUENCE</scope>
    <source>
        <strain evidence="2">NVP60</strain>
    </source>
</reference>
<feature type="compositionally biased region" description="Low complexity" evidence="1">
    <location>
        <begin position="96"/>
        <end position="106"/>
    </location>
</feature>
<feature type="compositionally biased region" description="Polar residues" evidence="1">
    <location>
        <begin position="74"/>
        <end position="83"/>
    </location>
</feature>
<feature type="compositionally biased region" description="Low complexity" evidence="1">
    <location>
        <begin position="127"/>
        <end position="146"/>
    </location>
</feature>
<sequence length="152" mass="16222">MQQQQTLRPGEGNTDVFGKTLVVTPPPMNSLNLVSAEGHNGGPVGGYRAHISFGSGASELGAVSEMELEYPTGEGSSQSQQNGAEEGHSSQDQHQYHSSSQQAGSQEPEGQEHSQHSQNADEHEQHLSQSSQHQSQSQHSSYSLQQAAETSV</sequence>
<comment type="caution">
    <text evidence="2">The sequence shown here is derived from an EMBL/GenBank/DDBJ whole genome shotgun (WGS) entry which is preliminary data.</text>
</comment>
<dbReference type="EMBL" id="JAAAIN010005819">
    <property type="protein sequence ID" value="KAG0272914.1"/>
    <property type="molecule type" value="Genomic_DNA"/>
</dbReference>
<protein>
    <submittedName>
        <fullName evidence="2">Uncharacterized protein</fullName>
    </submittedName>
</protein>
<organism evidence="2 3">
    <name type="scientific">Linnemannia gamsii</name>
    <dbReference type="NCBI Taxonomy" id="64522"/>
    <lineage>
        <taxon>Eukaryota</taxon>
        <taxon>Fungi</taxon>
        <taxon>Fungi incertae sedis</taxon>
        <taxon>Mucoromycota</taxon>
        <taxon>Mortierellomycotina</taxon>
        <taxon>Mortierellomycetes</taxon>
        <taxon>Mortierellales</taxon>
        <taxon>Mortierellaceae</taxon>
        <taxon>Linnemannia</taxon>
    </lineage>
</organism>
<accession>A0A9P6QMJ9</accession>
<evidence type="ECO:0000313" key="3">
    <source>
        <dbReference type="Proteomes" id="UP000823405"/>
    </source>
</evidence>
<feature type="region of interest" description="Disordered" evidence="1">
    <location>
        <begin position="1"/>
        <end position="152"/>
    </location>
</feature>
<evidence type="ECO:0000256" key="1">
    <source>
        <dbReference type="SAM" id="MobiDB-lite"/>
    </source>
</evidence>
<dbReference type="Proteomes" id="UP000823405">
    <property type="component" value="Unassembled WGS sequence"/>
</dbReference>
<evidence type="ECO:0000313" key="2">
    <source>
        <dbReference type="EMBL" id="KAG0272914.1"/>
    </source>
</evidence>
<feature type="compositionally biased region" description="Basic and acidic residues" evidence="1">
    <location>
        <begin position="110"/>
        <end position="126"/>
    </location>
</feature>
<gene>
    <name evidence="2" type="ORF">BGZ97_010853</name>
</gene>
<proteinExistence type="predicted"/>
<keyword evidence="3" id="KW-1185">Reference proteome</keyword>
<feature type="compositionally biased region" description="Basic and acidic residues" evidence="1">
    <location>
        <begin position="85"/>
        <end position="95"/>
    </location>
</feature>